<accession>A0A1F8ADB4</accession>
<sequence>MACFLFPATAAPKGLRPRNCYGTMYTDIVRASSDAIDALTLYRRLIFAEDAYVDNAGFTAFDAHVGDTSCQLRAGMLLDLTKKHRYWALSSSDKEASWLDKYIERLTDVRDGAREMLAKLTIERIHPEKLGIGPKKDSPDGLLRHLGWDEQEILSSITAIYPISQVKKPRTHKGCLNGWDLIEEGQQEQLVTKCQENALWQICNDPAVLNSSIAHHEDMDIVIVDDTDVRPTAERVPPSCASTASSNDGVDGIEWNPLDAWTMVRFITYCFVLSKYKGFRRFQHVVGARIDPEAATQAGDEMVRDVWDYSLFHYKYSKATRRIELEFGLLQSWVSKLSCAWLYDIAKASSASPGIDSLMMRTIRTSSTNLTCIPTYVGYLAMRELWGKDGDPLILVDRHFCDSGYHSNFFFATLRLKSTNATDRDGFPPQRLPLKQKVTWKIERISKEWLQQHEDQHLPHVIIMGNSIEGSYDDYMTASSTRQRHEEHDCDDNDAHIAKFLVHDHDRLTLSFFARHRHYTFDLNSSKNSINVADERDEVAAQMERVFPGLAEQWSISDQEADAMGTAGDSLHMFAWQHAFTETKGRIAELVSTAKDTLPISAPLERIH</sequence>
<protein>
    <submittedName>
        <fullName evidence="1">Uncharacterized protein</fullName>
    </submittedName>
</protein>
<dbReference type="Proteomes" id="UP000179179">
    <property type="component" value="Unassembled WGS sequence"/>
</dbReference>
<proteinExistence type="predicted"/>
<dbReference type="GeneID" id="34445223"/>
<evidence type="ECO:0000313" key="1">
    <source>
        <dbReference type="EMBL" id="OGM49667.1"/>
    </source>
</evidence>
<reference evidence="1 2" key="1">
    <citation type="journal article" date="2016" name="Genome Biol. Evol.">
        <title>Draft genome sequence of an aflatoxigenic Aspergillus species, A. bombycis.</title>
        <authorList>
            <person name="Moore G.G."/>
            <person name="Mack B.M."/>
            <person name="Beltz S.B."/>
            <person name="Gilbert M.K."/>
        </authorList>
    </citation>
    <scope>NUCLEOTIDE SEQUENCE [LARGE SCALE GENOMIC DNA]</scope>
    <source>
        <strain evidence="2">NRRL 26010</strain>
    </source>
</reference>
<evidence type="ECO:0000313" key="2">
    <source>
        <dbReference type="Proteomes" id="UP000179179"/>
    </source>
</evidence>
<organism evidence="1 2">
    <name type="scientific">Aspergillus bombycis</name>
    <dbReference type="NCBI Taxonomy" id="109264"/>
    <lineage>
        <taxon>Eukaryota</taxon>
        <taxon>Fungi</taxon>
        <taxon>Dikarya</taxon>
        <taxon>Ascomycota</taxon>
        <taxon>Pezizomycotina</taxon>
        <taxon>Eurotiomycetes</taxon>
        <taxon>Eurotiomycetidae</taxon>
        <taxon>Eurotiales</taxon>
        <taxon>Aspergillaceae</taxon>
        <taxon>Aspergillus</taxon>
    </lineage>
</organism>
<comment type="caution">
    <text evidence="1">The sequence shown here is derived from an EMBL/GenBank/DDBJ whole genome shotgun (WGS) entry which is preliminary data.</text>
</comment>
<keyword evidence="2" id="KW-1185">Reference proteome</keyword>
<dbReference type="OrthoDB" id="2107640at2759"/>
<dbReference type="EMBL" id="LYCR01000007">
    <property type="protein sequence ID" value="OGM49667.1"/>
    <property type="molecule type" value="Genomic_DNA"/>
</dbReference>
<gene>
    <name evidence="1" type="ORF">ABOM_001833</name>
</gene>
<dbReference type="AlphaFoldDB" id="A0A1F8ADB4"/>
<name>A0A1F8ADB4_9EURO</name>
<dbReference type="RefSeq" id="XP_022393384.1">
    <property type="nucleotide sequence ID" value="XM_022528963.1"/>
</dbReference>
<dbReference type="STRING" id="109264.A0A1F8ADB4"/>